<sequence length="168" mass="19192">MEIINRELIDFKERKFPDKVCFKPIGIINTPFTSLKGIPIQSSMSDVKGTIELFPEYQFGLKDLSGFSHSYCLYFFDMVKLPVPLQSKPFLSNESKGVFAIRTPFRPNPIGISILQILEIKENIIEVKNVDILDKTPILDLKPYVPELDTIETTKIGWLKGKIKKKVS</sequence>
<evidence type="ECO:0000256" key="1">
    <source>
        <dbReference type="ARBA" id="ARBA00022691"/>
    </source>
</evidence>
<evidence type="ECO:0000256" key="2">
    <source>
        <dbReference type="ARBA" id="ARBA00033753"/>
    </source>
</evidence>
<gene>
    <name evidence="4" type="ORF">LCGC14_2852040</name>
</gene>
<dbReference type="InterPro" id="IPR036413">
    <property type="entry name" value="YaeB-like_sf"/>
</dbReference>
<dbReference type="SUPFAM" id="SSF118196">
    <property type="entry name" value="YaeB-like"/>
    <property type="match status" value="1"/>
</dbReference>
<accession>A0A0F8Y842</accession>
<reference evidence="4" key="1">
    <citation type="journal article" date="2015" name="Nature">
        <title>Complex archaea that bridge the gap between prokaryotes and eukaryotes.</title>
        <authorList>
            <person name="Spang A."/>
            <person name="Saw J.H."/>
            <person name="Jorgensen S.L."/>
            <person name="Zaremba-Niedzwiedzka K."/>
            <person name="Martijn J."/>
            <person name="Lind A.E."/>
            <person name="van Eijk R."/>
            <person name="Schleper C."/>
            <person name="Guy L."/>
            <person name="Ettema T.J."/>
        </authorList>
    </citation>
    <scope>NUCLEOTIDE SEQUENCE</scope>
</reference>
<dbReference type="Pfam" id="PF01980">
    <property type="entry name" value="TrmO_N"/>
    <property type="match status" value="1"/>
</dbReference>
<dbReference type="InterPro" id="IPR023370">
    <property type="entry name" value="TrmO-like_N"/>
</dbReference>
<comment type="similarity">
    <text evidence="2">Belongs to the tRNA methyltransferase O family.</text>
</comment>
<evidence type="ECO:0000259" key="3">
    <source>
        <dbReference type="PROSITE" id="PS51668"/>
    </source>
</evidence>
<protein>
    <recommendedName>
        <fullName evidence="3">TsaA-like domain-containing protein</fullName>
    </recommendedName>
</protein>
<comment type="caution">
    <text evidence="4">The sequence shown here is derived from an EMBL/GenBank/DDBJ whole genome shotgun (WGS) entry which is preliminary data.</text>
</comment>
<dbReference type="PROSITE" id="PS51668">
    <property type="entry name" value="TSAA_2"/>
    <property type="match status" value="1"/>
</dbReference>
<dbReference type="InterPro" id="IPR036414">
    <property type="entry name" value="YaeB_N_sf"/>
</dbReference>
<proteinExistence type="inferred from homology"/>
<dbReference type="AlphaFoldDB" id="A0A0F8Y842"/>
<keyword evidence="1" id="KW-0949">S-adenosyl-L-methionine</keyword>
<dbReference type="CDD" id="cd09281">
    <property type="entry name" value="UPF0066"/>
    <property type="match status" value="1"/>
</dbReference>
<organism evidence="4">
    <name type="scientific">marine sediment metagenome</name>
    <dbReference type="NCBI Taxonomy" id="412755"/>
    <lineage>
        <taxon>unclassified sequences</taxon>
        <taxon>metagenomes</taxon>
        <taxon>ecological metagenomes</taxon>
    </lineage>
</organism>
<dbReference type="PANTHER" id="PTHR12818">
    <property type="entry name" value="TRNA (ADENINE(37)-N6)-METHYLTRANSFERASE"/>
    <property type="match status" value="1"/>
</dbReference>
<dbReference type="NCBIfam" id="TIGR00104">
    <property type="entry name" value="tRNA_TsaA"/>
    <property type="match status" value="1"/>
</dbReference>
<dbReference type="InterPro" id="IPR040372">
    <property type="entry name" value="YaeB-like"/>
</dbReference>
<feature type="domain" description="TsaA-like" evidence="3">
    <location>
        <begin position="22"/>
        <end position="153"/>
    </location>
</feature>
<dbReference type="EMBL" id="LAZR01054881">
    <property type="protein sequence ID" value="KKK77592.1"/>
    <property type="molecule type" value="Genomic_DNA"/>
</dbReference>
<evidence type="ECO:0000313" key="4">
    <source>
        <dbReference type="EMBL" id="KKK77592.1"/>
    </source>
</evidence>
<name>A0A0F8Y842_9ZZZZ</name>
<dbReference type="Gene3D" id="2.40.30.70">
    <property type="entry name" value="YaeB-like"/>
    <property type="match status" value="1"/>
</dbReference>
<dbReference type="PANTHER" id="PTHR12818:SF0">
    <property type="entry name" value="TRNA (ADENINE(37)-N6)-METHYLTRANSFERASE"/>
    <property type="match status" value="1"/>
</dbReference>